<reference evidence="1 2" key="2">
    <citation type="submission" date="2020-03" db="EMBL/GenBank/DDBJ databases">
        <title>Campylobacter portucalensis sp. nov., a new species of Campylobacter isolated from the reproductive tract of bulls.</title>
        <authorList>
            <person name="Silva M.F."/>
            <person name="Pereira G."/>
            <person name="Carneiro C."/>
            <person name="Hemphill A."/>
            <person name="Mateus L."/>
            <person name="Lopes-Da-Costa L."/>
            <person name="Silva E."/>
        </authorList>
    </citation>
    <scope>NUCLEOTIDE SEQUENCE [LARGE SCALE GENOMIC DNA]</scope>
    <source>
        <strain evidence="1 2">FMV-PI01</strain>
    </source>
</reference>
<reference evidence="1 2" key="1">
    <citation type="submission" date="2019-09" db="EMBL/GenBank/DDBJ databases">
        <authorList>
            <person name="Silva M."/>
            <person name="Pereira G."/>
            <person name="Lopes-Da-Costa L."/>
            <person name="Silva E."/>
        </authorList>
    </citation>
    <scope>NUCLEOTIDE SEQUENCE [LARGE SCALE GENOMIC DNA]</scope>
    <source>
        <strain evidence="1 2">FMV-PI01</strain>
    </source>
</reference>
<evidence type="ECO:0000313" key="2">
    <source>
        <dbReference type="Proteomes" id="UP000476338"/>
    </source>
</evidence>
<protein>
    <submittedName>
        <fullName evidence="1">Uncharacterized protein</fullName>
    </submittedName>
</protein>
<gene>
    <name evidence="1" type="ORF">F1B92_08165</name>
</gene>
<dbReference type="AlphaFoldDB" id="A0A6L5WL62"/>
<accession>A0A6L5WL62</accession>
<evidence type="ECO:0000313" key="1">
    <source>
        <dbReference type="EMBL" id="MSN97132.1"/>
    </source>
</evidence>
<comment type="caution">
    <text evidence="1">The sequence shown here is derived from an EMBL/GenBank/DDBJ whole genome shotgun (WGS) entry which is preliminary data.</text>
</comment>
<dbReference type="RefSeq" id="WP_154571381.1">
    <property type="nucleotide sequence ID" value="NZ_VWSJ01000040.1"/>
</dbReference>
<name>A0A6L5WL62_9BACT</name>
<proteinExistence type="predicted"/>
<organism evidence="1 2">
    <name type="scientific">Campylobacter portucalensis</name>
    <dbReference type="NCBI Taxonomy" id="2608384"/>
    <lineage>
        <taxon>Bacteria</taxon>
        <taxon>Pseudomonadati</taxon>
        <taxon>Campylobacterota</taxon>
        <taxon>Epsilonproteobacteria</taxon>
        <taxon>Campylobacterales</taxon>
        <taxon>Campylobacteraceae</taxon>
        <taxon>Campylobacter</taxon>
    </lineage>
</organism>
<dbReference type="Proteomes" id="UP000476338">
    <property type="component" value="Unassembled WGS sequence"/>
</dbReference>
<sequence length="301" mass="33978">MATLTIKVAPQGAGFGDTSVSVAGHVWYSLTDENGKTYSYGFNSKNVSTTDDEDYSNNGYLGKIYEKKINITNDEFKEMKKFGDYYSRNSNEKPNLDFNLEYNFYNNSCVNFTWKAMESAGLNPNGFKGNKTPIENINNFEKIGNMINNGYRGHDLSGYEKDGLGRGVLETLSSLGFAVQGGATLLFNKTLSNNPQPPQFLDHKATIPDDYLFPNIFPKLYDPLTLDLNNDGKISTLNSSDGVYFDHNGDKIAFKTSWIGKDDDFDTIKIYKFTQNLKKLTINNQTITKKIYNFEIYKFVA</sequence>
<dbReference type="EMBL" id="VWSJ01000040">
    <property type="protein sequence ID" value="MSN97132.1"/>
    <property type="molecule type" value="Genomic_DNA"/>
</dbReference>
<keyword evidence="2" id="KW-1185">Reference proteome</keyword>